<name>A0A7W7RFL8_9ACTN</name>
<comment type="caution">
    <text evidence="3">The sequence shown here is derived from an EMBL/GenBank/DDBJ whole genome shotgun (WGS) entry which is preliminary data.</text>
</comment>
<accession>A0A7W7RFL8</accession>
<dbReference type="Pfam" id="PF20028">
    <property type="entry name" value="VMAP-C"/>
    <property type="match status" value="1"/>
</dbReference>
<organism evidence="3 4">
    <name type="scientific">Lipingzhangella halophila</name>
    <dbReference type="NCBI Taxonomy" id="1783352"/>
    <lineage>
        <taxon>Bacteria</taxon>
        <taxon>Bacillati</taxon>
        <taxon>Actinomycetota</taxon>
        <taxon>Actinomycetes</taxon>
        <taxon>Streptosporangiales</taxon>
        <taxon>Nocardiopsidaceae</taxon>
        <taxon>Lipingzhangella</taxon>
    </lineage>
</organism>
<keyword evidence="4" id="KW-1185">Reference proteome</keyword>
<evidence type="ECO:0000313" key="3">
    <source>
        <dbReference type="EMBL" id="MBB4930980.1"/>
    </source>
</evidence>
<dbReference type="Proteomes" id="UP000523007">
    <property type="component" value="Unassembled WGS sequence"/>
</dbReference>
<evidence type="ECO:0000313" key="4">
    <source>
        <dbReference type="Proteomes" id="UP000523007"/>
    </source>
</evidence>
<evidence type="ECO:0008006" key="5">
    <source>
        <dbReference type="Google" id="ProtNLM"/>
    </source>
</evidence>
<dbReference type="Gene3D" id="2.40.10.120">
    <property type="match status" value="1"/>
</dbReference>
<dbReference type="SUPFAM" id="SSF50494">
    <property type="entry name" value="Trypsin-like serine proteases"/>
    <property type="match status" value="1"/>
</dbReference>
<feature type="domain" description="vWA-MoxR associated protein middle region 0" evidence="1">
    <location>
        <begin position="220"/>
        <end position="303"/>
    </location>
</feature>
<dbReference type="EMBL" id="JACHJT010000001">
    <property type="protein sequence ID" value="MBB4930980.1"/>
    <property type="molecule type" value="Genomic_DNA"/>
</dbReference>
<dbReference type="Pfam" id="PF19916">
    <property type="entry name" value="VMAP-M0"/>
    <property type="match status" value="1"/>
</dbReference>
<evidence type="ECO:0000259" key="2">
    <source>
        <dbReference type="Pfam" id="PF20028"/>
    </source>
</evidence>
<dbReference type="RefSeq" id="WP_184576533.1">
    <property type="nucleotide sequence ID" value="NZ_JACHJT010000001.1"/>
</dbReference>
<dbReference type="InterPro" id="IPR045450">
    <property type="entry name" value="VMAP_C"/>
</dbReference>
<dbReference type="InterPro" id="IPR009003">
    <property type="entry name" value="Peptidase_S1_PA"/>
</dbReference>
<dbReference type="Pfam" id="PF13365">
    <property type="entry name" value="Trypsin_2"/>
    <property type="match status" value="1"/>
</dbReference>
<proteinExistence type="predicted"/>
<reference evidence="3 4" key="1">
    <citation type="submission" date="2020-08" db="EMBL/GenBank/DDBJ databases">
        <title>Sequencing the genomes of 1000 actinobacteria strains.</title>
        <authorList>
            <person name="Klenk H.-P."/>
        </authorList>
    </citation>
    <scope>NUCLEOTIDE SEQUENCE [LARGE SCALE GENOMIC DNA]</scope>
    <source>
        <strain evidence="3 4">DSM 102030</strain>
    </source>
</reference>
<gene>
    <name evidence="3" type="ORF">F4561_001800</name>
</gene>
<dbReference type="InterPro" id="IPR045555">
    <property type="entry name" value="VMAP-M0"/>
</dbReference>
<evidence type="ECO:0000259" key="1">
    <source>
        <dbReference type="Pfam" id="PF19916"/>
    </source>
</evidence>
<sequence length="611" mass="67271">MASPSPALPPTWQVRITAPDGSVAGGGVLIPGNQVLTCVHVVNTALRRDRGSHPPEPEDMVYVDLPHHVRHQRRGARVIEATWNAERDTTLLRLDAGPQYAPARLSSRTPEIIASRQPYPVRVQGYPRSNTDGLSVAAWVIGPGGNLPQRAQVDIDPRHPVRFEPGFSGCGVLDTRDGSVIGILTSMLEDTSDSSGQLSGRIGLMEPVEMVEPLSAHTTDTELEEVRRVLSDMLFEAAWEAFGAATRHRPTERVEFGSAWEAFAYLRDLTPRPDGLPCEIVFIEEIARKEVVSPRALRAYSDSRHPSEVPRQPLARLREAGAPESPETAALVVSAEPVPGDPDAPEGYLVSHWLREGHGTTKGTPFRTSENGLRDAVLRLIDQSEERLHARESAADLRLEFILPFPLLARPVAQWRLSAPMSGEGERVGASYEIVLHAHERLNEPGWERARRKIQHRWRELTENGEGRLYLVPPGPAAEAGTLLRDHLAGPGIVLCVLGAAAELDDGTPQLAAALQAGLPGIAWLHGGDRSQTRRFHEWISGIARSGDRICFEDMASLPRLLREWRTQNGQTASEGYDPYDIIVLLDNMDQIRDLHQVGILTSPKKTDSYD</sequence>
<dbReference type="AlphaFoldDB" id="A0A7W7RFL8"/>
<protein>
    <recommendedName>
        <fullName evidence="5">Trypsin-like peptidase domain-containing protein</fullName>
    </recommendedName>
</protein>
<feature type="domain" description="vWA-MoxR associated protein C-terminal" evidence="2">
    <location>
        <begin position="347"/>
        <end position="588"/>
    </location>
</feature>